<dbReference type="PANTHER" id="PTHR43859:SF53">
    <property type="entry name" value="ACYL-ACTIVATING ENZYME 4-RELATED"/>
    <property type="match status" value="1"/>
</dbReference>
<accession>A0ABD1R3V3</accession>
<dbReference type="Proteomes" id="UP001604277">
    <property type="component" value="Unassembled WGS sequence"/>
</dbReference>
<dbReference type="InterPro" id="IPR042099">
    <property type="entry name" value="ANL_N_sf"/>
</dbReference>
<protein>
    <submittedName>
        <fullName evidence="7">Acyl-activating enzyme 6</fullName>
    </submittedName>
</protein>
<dbReference type="InterPro" id="IPR020845">
    <property type="entry name" value="AMP-binding_CS"/>
</dbReference>
<dbReference type="InterPro" id="IPR045851">
    <property type="entry name" value="AMP-bd_C_sf"/>
</dbReference>
<dbReference type="InterPro" id="IPR000873">
    <property type="entry name" value="AMP-dep_synth/lig_dom"/>
</dbReference>
<dbReference type="Pfam" id="PF13193">
    <property type="entry name" value="AMP-binding_C"/>
    <property type="match status" value="1"/>
</dbReference>
<dbReference type="Gene3D" id="3.30.300.30">
    <property type="match status" value="1"/>
</dbReference>
<dbReference type="AlphaFoldDB" id="A0ABD1R3V3"/>
<feature type="domain" description="AMP-dependent synthetase/ligase" evidence="5">
    <location>
        <begin position="89"/>
        <end position="467"/>
    </location>
</feature>
<dbReference type="EMBL" id="JBFOLJ010000013">
    <property type="protein sequence ID" value="KAL2483115.1"/>
    <property type="molecule type" value="Genomic_DNA"/>
</dbReference>
<evidence type="ECO:0000256" key="4">
    <source>
        <dbReference type="ARBA" id="ARBA00023051"/>
    </source>
</evidence>
<evidence type="ECO:0000313" key="7">
    <source>
        <dbReference type="EMBL" id="KAL2483115.1"/>
    </source>
</evidence>
<evidence type="ECO:0000256" key="2">
    <source>
        <dbReference type="ARBA" id="ARBA00006432"/>
    </source>
</evidence>
<sequence length="608" mass="67676">MYPLKLRATNLCQFSSSAGYHEKPAISWNKTWLPNDFQYAKKYTKKSSSSLSISNSLTSLEFVESQQTEKIRARSAANSCPLTPLGFLERAAIVYGDCPSIVYNNTSYTWSETHTRCLRLASSIVSLGIKRGDVVSVVAPNVPAMCELHFAIPMSGAILNTINLRLDARTISLLLQHSESKLVFVDYQSRSLVLEAVSMFPRNWKRPMLVLIPDDHDDDENEHDQMLYEKMVEEGDPGFDWVRPESEWEPITLNYTSGTTSSPKGVMQSHRGAFLIALDSLLDWSVPKHSVYLWTLPMFHANGWSYAWAMAAVGCTNVCLRRIDAPSIYEAIHRYKVTHMCGAPVVLNMLTNYSESKKLDSPVHIMTAGAPPPAAVLGRAESLGFIVGHGYGLTETGGLVVTCAWKKEWNHLSANERARLKARQGVTSIGFSEVDVVESESGKSVRRDGSTMGEIVLRGGSVMIGYLKDSEGTSKCMRNGWFYTGDIGVMHPDGYLEVKDRSKDVIITGGENLSSVEVESVLYSHPAVNEVAVVARPDKFWGETPCAFVSLKEQLEETPTEKDIREFCKAMLPLYMVPRLVVFKKELPKTSTGKIQKFLLRDMAKALI</sequence>
<comment type="pathway">
    <text evidence="1">Phytoalexin biosynthesis; 3,4',5-trihydroxystilbene biosynthesis; 3,4',5-trihydroxystilbene from trans-4-coumarate: step 1/2.</text>
</comment>
<dbReference type="PROSITE" id="PS00455">
    <property type="entry name" value="AMP_BINDING"/>
    <property type="match status" value="1"/>
</dbReference>
<dbReference type="PANTHER" id="PTHR43859">
    <property type="entry name" value="ACYL-ACTIVATING ENZYME"/>
    <property type="match status" value="1"/>
</dbReference>
<dbReference type="FunFam" id="3.40.50.12780:FF:000003">
    <property type="entry name" value="Long-chain-fatty-acid--CoA ligase FadD"/>
    <property type="match status" value="1"/>
</dbReference>
<keyword evidence="8" id="KW-1185">Reference proteome</keyword>
<organism evidence="7 8">
    <name type="scientific">Forsythia ovata</name>
    <dbReference type="NCBI Taxonomy" id="205694"/>
    <lineage>
        <taxon>Eukaryota</taxon>
        <taxon>Viridiplantae</taxon>
        <taxon>Streptophyta</taxon>
        <taxon>Embryophyta</taxon>
        <taxon>Tracheophyta</taxon>
        <taxon>Spermatophyta</taxon>
        <taxon>Magnoliopsida</taxon>
        <taxon>eudicotyledons</taxon>
        <taxon>Gunneridae</taxon>
        <taxon>Pentapetalae</taxon>
        <taxon>asterids</taxon>
        <taxon>lamiids</taxon>
        <taxon>Lamiales</taxon>
        <taxon>Oleaceae</taxon>
        <taxon>Forsythieae</taxon>
        <taxon>Forsythia</taxon>
    </lineage>
</organism>
<evidence type="ECO:0000256" key="3">
    <source>
        <dbReference type="ARBA" id="ARBA00022598"/>
    </source>
</evidence>
<evidence type="ECO:0000259" key="5">
    <source>
        <dbReference type="Pfam" id="PF00501"/>
    </source>
</evidence>
<comment type="caution">
    <text evidence="7">The sequence shown here is derived from an EMBL/GenBank/DDBJ whole genome shotgun (WGS) entry which is preliminary data.</text>
</comment>
<dbReference type="SUPFAM" id="SSF56801">
    <property type="entry name" value="Acetyl-CoA synthetase-like"/>
    <property type="match status" value="1"/>
</dbReference>
<dbReference type="GO" id="GO:0009698">
    <property type="term" value="P:phenylpropanoid metabolic process"/>
    <property type="evidence" value="ECO:0007669"/>
    <property type="project" value="UniProtKB-KW"/>
</dbReference>
<evidence type="ECO:0000256" key="1">
    <source>
        <dbReference type="ARBA" id="ARBA00004930"/>
    </source>
</evidence>
<reference evidence="8" key="1">
    <citation type="submission" date="2024-07" db="EMBL/GenBank/DDBJ databases">
        <title>Two chromosome-level genome assemblies of Korean endemic species Abeliophyllum distichum and Forsythia ovata (Oleaceae).</title>
        <authorList>
            <person name="Jang H."/>
        </authorList>
    </citation>
    <scope>NUCLEOTIDE SEQUENCE [LARGE SCALE GENOMIC DNA]</scope>
</reference>
<keyword evidence="3" id="KW-0436">Ligase</keyword>
<dbReference type="Gene3D" id="3.40.50.12780">
    <property type="entry name" value="N-terminal domain of ligase-like"/>
    <property type="match status" value="1"/>
</dbReference>
<dbReference type="NCBIfam" id="NF006020">
    <property type="entry name" value="PRK08162.1"/>
    <property type="match status" value="1"/>
</dbReference>
<keyword evidence="4" id="KW-0587">Phenylpropanoid metabolism</keyword>
<dbReference type="CDD" id="cd12118">
    <property type="entry name" value="ttLC_FACS_AEE21_like"/>
    <property type="match status" value="1"/>
</dbReference>
<dbReference type="Pfam" id="PF00501">
    <property type="entry name" value="AMP-binding"/>
    <property type="match status" value="1"/>
</dbReference>
<dbReference type="FunFam" id="3.30.300.30:FF:000008">
    <property type="entry name" value="2,3-dihydroxybenzoate-AMP ligase"/>
    <property type="match status" value="1"/>
</dbReference>
<comment type="similarity">
    <text evidence="2">Belongs to the ATP-dependent AMP-binding enzyme family.</text>
</comment>
<feature type="domain" description="AMP-binding enzyme C-terminal" evidence="6">
    <location>
        <begin position="517"/>
        <end position="594"/>
    </location>
</feature>
<proteinExistence type="inferred from homology"/>
<evidence type="ECO:0000259" key="6">
    <source>
        <dbReference type="Pfam" id="PF13193"/>
    </source>
</evidence>
<dbReference type="GO" id="GO:0106286">
    <property type="term" value="F:(E)-caffeate-CoA ligase activity"/>
    <property type="evidence" value="ECO:0007669"/>
    <property type="project" value="UniProtKB-ARBA"/>
</dbReference>
<evidence type="ECO:0000313" key="8">
    <source>
        <dbReference type="Proteomes" id="UP001604277"/>
    </source>
</evidence>
<dbReference type="InterPro" id="IPR025110">
    <property type="entry name" value="AMP-bd_C"/>
</dbReference>
<gene>
    <name evidence="7" type="ORF">Fot_44559</name>
</gene>
<name>A0ABD1R3V3_9LAMI</name>